<accession>L2GNL1</accession>
<dbReference type="AlphaFoldDB" id="L2GNL1"/>
<protein>
    <submittedName>
        <fullName evidence="1">Uncharacterized protein</fullName>
    </submittedName>
</protein>
<sequence>MEIIHIFPFHTDEEEEIEQTGYWTSDCTILRGIVCEKRSFDGSVKIYEDESIVEAETFYWHPLAQDTDIIQKGLGFVRNGLGFGKNTEKITKYLANNTVDTELPTKKKK</sequence>
<proteinExistence type="predicted"/>
<reference evidence="2" key="1">
    <citation type="submission" date="2011-05" db="EMBL/GenBank/DDBJ databases">
        <title>The genome sequence of Vittaforma corneae strain ATCC 50505.</title>
        <authorList>
            <consortium name="The Broad Institute Genome Sequencing Platform"/>
            <person name="Cuomo C."/>
            <person name="Didier E."/>
            <person name="Bowers L."/>
            <person name="Young S.K."/>
            <person name="Zeng Q."/>
            <person name="Gargeya S."/>
            <person name="Fitzgerald M."/>
            <person name="Haas B."/>
            <person name="Abouelleil A."/>
            <person name="Alvarado L."/>
            <person name="Arachchi H.M."/>
            <person name="Berlin A."/>
            <person name="Chapman S.B."/>
            <person name="Gearin G."/>
            <person name="Goldberg J."/>
            <person name="Griggs A."/>
            <person name="Gujja S."/>
            <person name="Hansen M."/>
            <person name="Heiman D."/>
            <person name="Howarth C."/>
            <person name="Larimer J."/>
            <person name="Lui A."/>
            <person name="MacDonald P.J.P."/>
            <person name="McCowen C."/>
            <person name="Montmayeur A."/>
            <person name="Murphy C."/>
            <person name="Neiman D."/>
            <person name="Pearson M."/>
            <person name="Priest M."/>
            <person name="Roberts A."/>
            <person name="Saif S."/>
            <person name="Shea T."/>
            <person name="Sisk P."/>
            <person name="Stolte C."/>
            <person name="Sykes S."/>
            <person name="Wortman J."/>
            <person name="Nusbaum C."/>
            <person name="Birren B."/>
        </authorList>
    </citation>
    <scope>NUCLEOTIDE SEQUENCE [LARGE SCALE GENOMIC DNA]</scope>
    <source>
        <strain evidence="2">ATCC 50505</strain>
    </source>
</reference>
<evidence type="ECO:0000313" key="2">
    <source>
        <dbReference type="Proteomes" id="UP000011082"/>
    </source>
</evidence>
<dbReference type="InParanoid" id="L2GNL1"/>
<dbReference type="GeneID" id="19881242"/>
<dbReference type="HOGENOM" id="CLU_2186003_0_0_1"/>
<dbReference type="RefSeq" id="XP_007603977.1">
    <property type="nucleotide sequence ID" value="XM_007603915.1"/>
</dbReference>
<dbReference type="EMBL" id="JH370132">
    <property type="protein sequence ID" value="ELA42426.1"/>
    <property type="molecule type" value="Genomic_DNA"/>
</dbReference>
<gene>
    <name evidence="1" type="ORF">VICG_00525</name>
</gene>
<evidence type="ECO:0000313" key="1">
    <source>
        <dbReference type="EMBL" id="ELA42426.1"/>
    </source>
</evidence>
<name>L2GNL1_VITCO</name>
<dbReference type="VEuPathDB" id="MicrosporidiaDB:VICG_00525"/>
<keyword evidence="2" id="KW-1185">Reference proteome</keyword>
<dbReference type="Proteomes" id="UP000011082">
    <property type="component" value="Unassembled WGS sequence"/>
</dbReference>
<organism evidence="1 2">
    <name type="scientific">Vittaforma corneae (strain ATCC 50505)</name>
    <name type="common">Microsporidian parasite</name>
    <name type="synonym">Nosema corneum</name>
    <dbReference type="NCBI Taxonomy" id="993615"/>
    <lineage>
        <taxon>Eukaryota</taxon>
        <taxon>Fungi</taxon>
        <taxon>Fungi incertae sedis</taxon>
        <taxon>Microsporidia</taxon>
        <taxon>Nosematidae</taxon>
        <taxon>Vittaforma</taxon>
    </lineage>
</organism>